<keyword evidence="2" id="KW-1185">Reference proteome</keyword>
<evidence type="ECO:0000313" key="2">
    <source>
        <dbReference type="Proteomes" id="UP001204953"/>
    </source>
</evidence>
<dbReference type="EMBL" id="JAMZMM010000128">
    <property type="protein sequence ID" value="MCP2729599.1"/>
    <property type="molecule type" value="Genomic_DNA"/>
</dbReference>
<organism evidence="1 2">
    <name type="scientific">Limnofasciculus baicalensis BBK-W-15</name>
    <dbReference type="NCBI Taxonomy" id="2699891"/>
    <lineage>
        <taxon>Bacteria</taxon>
        <taxon>Bacillati</taxon>
        <taxon>Cyanobacteriota</taxon>
        <taxon>Cyanophyceae</taxon>
        <taxon>Coleofasciculales</taxon>
        <taxon>Coleofasciculaceae</taxon>
        <taxon>Limnofasciculus</taxon>
        <taxon>Limnofasciculus baicalensis</taxon>
    </lineage>
</organism>
<sequence length="53" mass="6314">MDDTPLRYIDLTSDELKQQREQLKKLLHDTAKPQLLSQWMTVDGKLVCKWLSR</sequence>
<dbReference type="AlphaFoldDB" id="A0AAE3KMU5"/>
<gene>
    <name evidence="1" type="ORF">NJ959_14190</name>
</gene>
<dbReference type="Proteomes" id="UP001204953">
    <property type="component" value="Unassembled WGS sequence"/>
</dbReference>
<dbReference type="RefSeq" id="WP_254012382.1">
    <property type="nucleotide sequence ID" value="NZ_JAMZMM010000128.1"/>
</dbReference>
<name>A0AAE3KMU5_9CYAN</name>
<protein>
    <submittedName>
        <fullName evidence="1">Uncharacterized protein</fullName>
    </submittedName>
</protein>
<accession>A0AAE3KMU5</accession>
<evidence type="ECO:0000313" key="1">
    <source>
        <dbReference type="EMBL" id="MCP2729599.1"/>
    </source>
</evidence>
<reference evidence="1" key="1">
    <citation type="submission" date="2022-06" db="EMBL/GenBank/DDBJ databases">
        <title>New cyanobacteria of genus Symplocastrum in benthos of Lake Baikal.</title>
        <authorList>
            <person name="Sorokovikova E."/>
            <person name="Tikhonova I."/>
            <person name="Krasnopeev A."/>
            <person name="Evseev P."/>
            <person name="Gladkikh A."/>
            <person name="Belykh O."/>
        </authorList>
    </citation>
    <scope>NUCLEOTIDE SEQUENCE</scope>
    <source>
        <strain evidence="1">BBK-W-15</strain>
    </source>
</reference>
<comment type="caution">
    <text evidence="1">The sequence shown here is derived from an EMBL/GenBank/DDBJ whole genome shotgun (WGS) entry which is preliminary data.</text>
</comment>
<proteinExistence type="predicted"/>